<dbReference type="InterPro" id="IPR050706">
    <property type="entry name" value="Cyclic-di-GMP_PDE-like"/>
</dbReference>
<evidence type="ECO:0000256" key="1">
    <source>
        <dbReference type="SAM" id="Phobius"/>
    </source>
</evidence>
<feature type="transmembrane region" description="Helical" evidence="1">
    <location>
        <begin position="301"/>
        <end position="319"/>
    </location>
</feature>
<dbReference type="InterPro" id="IPR043128">
    <property type="entry name" value="Rev_trsase/Diguanyl_cyclase"/>
</dbReference>
<organism evidence="4 5">
    <name type="scientific">Marinobacter excellens LAMA 842</name>
    <dbReference type="NCBI Taxonomy" id="1306954"/>
    <lineage>
        <taxon>Bacteria</taxon>
        <taxon>Pseudomonadati</taxon>
        <taxon>Pseudomonadota</taxon>
        <taxon>Gammaproteobacteria</taxon>
        <taxon>Pseudomonadales</taxon>
        <taxon>Marinobacteraceae</taxon>
        <taxon>Marinobacter</taxon>
    </lineage>
</organism>
<dbReference type="PROSITE" id="PS50883">
    <property type="entry name" value="EAL"/>
    <property type="match status" value="1"/>
</dbReference>
<dbReference type="InterPro" id="IPR035919">
    <property type="entry name" value="EAL_sf"/>
</dbReference>
<evidence type="ECO:0000259" key="3">
    <source>
        <dbReference type="PROSITE" id="PS50887"/>
    </source>
</evidence>
<dbReference type="InterPro" id="IPR000160">
    <property type="entry name" value="GGDEF_dom"/>
</dbReference>
<dbReference type="InterPro" id="IPR001633">
    <property type="entry name" value="EAL_dom"/>
</dbReference>
<dbReference type="SUPFAM" id="SSF55073">
    <property type="entry name" value="Nucleotide cyclase"/>
    <property type="match status" value="1"/>
</dbReference>
<feature type="transmembrane region" description="Helical" evidence="1">
    <location>
        <begin position="12"/>
        <end position="31"/>
    </location>
</feature>
<evidence type="ECO:0000259" key="2">
    <source>
        <dbReference type="PROSITE" id="PS50883"/>
    </source>
</evidence>
<dbReference type="Gene3D" id="3.30.450.20">
    <property type="entry name" value="PAS domain"/>
    <property type="match status" value="1"/>
</dbReference>
<dbReference type="PANTHER" id="PTHR33121">
    <property type="entry name" value="CYCLIC DI-GMP PHOSPHODIESTERASE PDEF"/>
    <property type="match status" value="1"/>
</dbReference>
<evidence type="ECO:0000313" key="5">
    <source>
        <dbReference type="Proteomes" id="UP000070282"/>
    </source>
</evidence>
<comment type="caution">
    <text evidence="4">The sequence shown here is derived from an EMBL/GenBank/DDBJ whole genome shotgun (WGS) entry which is preliminary data.</text>
</comment>
<gene>
    <name evidence="4" type="ORF">J122_3548</name>
</gene>
<dbReference type="CDD" id="cd01948">
    <property type="entry name" value="EAL"/>
    <property type="match status" value="1"/>
</dbReference>
<dbReference type="SMART" id="SM00052">
    <property type="entry name" value="EAL"/>
    <property type="match status" value="1"/>
</dbReference>
<keyword evidence="1" id="KW-0812">Transmembrane</keyword>
<reference evidence="5" key="1">
    <citation type="submission" date="2015-12" db="EMBL/GenBank/DDBJ databases">
        <authorList>
            <person name="Lima A."/>
            <person name="Farahani Zayas N."/>
            <person name="Castro Da Silva M.A."/>
            <person name="Cabral A."/>
            <person name="Pessatti M.L."/>
        </authorList>
    </citation>
    <scope>NUCLEOTIDE SEQUENCE [LARGE SCALE GENOMIC DNA]</scope>
    <source>
        <strain evidence="5">LAMA 842</strain>
    </source>
</reference>
<sequence length="763" mass="85209">MGIFKRNLWMLFWLVVAVGVLVLSFILTSIWQSTLRAQESHHQSRVQLISQSAINVLRTQELILDVAAAELVRLDLVNATPEVLPFLDNIMEASPALAGFGMALPDGQLVKVTSTVDVSLMPNLLEQEESRDGFQRAMESDRLVVGRTYYLPAVGAWIIPARKAIRDASGEVIAVMSAGIRADGEKGVFGSNLHTGADDSVMIFREHDGYLQFMSSEGVTPDMYAHIQRTPEQREEDRQSLIAANDASVEEVKVSPEPSIYYSRRDGDTFIGGAWYSPDYELWIVSESNIRSVWGAFLDRALVLLAVFVALFLLLFYLVRQIERAEKKRRSALMYQSRHDDLTSLLNRVGLIDQIQQLVNRDEGFGVVLLDIDNFRGINDRFGQEHGDKVLSEFARCLRELTSEQYGASRLGGDEFAVISRIHEPEKLLAFCSDLLRGLARHMATGPMGLQLGASVGAAAFPDHGDSFNSVIRSAHLALYQAKRTRNDVCLYRNEFEAGYLRRVHIEQRLRGAIHQGRIFMAYQPQLDACGRVVGVEALARWDDEELGYVPPNEFVEVAESCGLMVELGNYVLGRSLSDFRTILDQARMPLELSVNISAMQFMQSGFADLVLSELQKHGVHPHYLTLEITETVFMAGFDQVIPVLEHLRREGISLSMDDFGTGYSSLSLLRKLPIDELKIDKSFVDNIIDDEPARNMVESIIAIGKNHRMRLVAEGVEEQAQFSTLVAMGCGRFQGYLFSRPVPASDVASVVRQCNDKAAPPV</sequence>
<dbReference type="InterPro" id="IPR029787">
    <property type="entry name" value="Nucleotide_cyclase"/>
</dbReference>
<evidence type="ECO:0000313" key="4">
    <source>
        <dbReference type="EMBL" id="KXO07053.1"/>
    </source>
</evidence>
<keyword evidence="5" id="KW-1185">Reference proteome</keyword>
<dbReference type="CDD" id="cd01949">
    <property type="entry name" value="GGDEF"/>
    <property type="match status" value="1"/>
</dbReference>
<dbReference type="Gene3D" id="3.30.70.270">
    <property type="match status" value="1"/>
</dbReference>
<dbReference type="AlphaFoldDB" id="A0A137S3P2"/>
<dbReference type="Gene3D" id="3.20.20.450">
    <property type="entry name" value="EAL domain"/>
    <property type="match status" value="1"/>
</dbReference>
<dbReference type="RefSeq" id="WP_082780625.1">
    <property type="nucleotide sequence ID" value="NZ_LOCO01000026.1"/>
</dbReference>
<name>A0A137S3P2_9GAMM</name>
<keyword evidence="1" id="KW-0472">Membrane</keyword>
<dbReference type="CDD" id="cd18773">
    <property type="entry name" value="PDC1_HK_sensor"/>
    <property type="match status" value="1"/>
</dbReference>
<proteinExistence type="predicted"/>
<dbReference type="PATRIC" id="fig|1306954.6.peg.2114"/>
<dbReference type="SMART" id="SM00267">
    <property type="entry name" value="GGDEF"/>
    <property type="match status" value="1"/>
</dbReference>
<accession>A0A137S3P2</accession>
<dbReference type="Pfam" id="PF00563">
    <property type="entry name" value="EAL"/>
    <property type="match status" value="1"/>
</dbReference>
<dbReference type="GO" id="GO:0071111">
    <property type="term" value="F:cyclic-guanylate-specific phosphodiesterase activity"/>
    <property type="evidence" value="ECO:0007669"/>
    <property type="project" value="InterPro"/>
</dbReference>
<keyword evidence="1" id="KW-1133">Transmembrane helix</keyword>
<dbReference type="PROSITE" id="PS50887">
    <property type="entry name" value="GGDEF"/>
    <property type="match status" value="1"/>
</dbReference>
<dbReference type="SUPFAM" id="SSF141868">
    <property type="entry name" value="EAL domain-like"/>
    <property type="match status" value="1"/>
</dbReference>
<dbReference type="PANTHER" id="PTHR33121:SF71">
    <property type="entry name" value="OXYGEN SENSOR PROTEIN DOSP"/>
    <property type="match status" value="1"/>
</dbReference>
<dbReference type="Proteomes" id="UP000070282">
    <property type="component" value="Unassembled WGS sequence"/>
</dbReference>
<dbReference type="NCBIfam" id="TIGR00254">
    <property type="entry name" value="GGDEF"/>
    <property type="match status" value="1"/>
</dbReference>
<dbReference type="Pfam" id="PF00990">
    <property type="entry name" value="GGDEF"/>
    <property type="match status" value="1"/>
</dbReference>
<dbReference type="EMBL" id="LOCO01000026">
    <property type="protein sequence ID" value="KXO07053.1"/>
    <property type="molecule type" value="Genomic_DNA"/>
</dbReference>
<feature type="domain" description="GGDEF" evidence="3">
    <location>
        <begin position="363"/>
        <end position="494"/>
    </location>
</feature>
<protein>
    <submittedName>
        <fullName evidence="4">Diguanylate cyclase/phosphodiesterase (GGDEF &amp; EAL domain with PAS/PAC sensor(S))</fullName>
    </submittedName>
</protein>
<feature type="domain" description="EAL" evidence="2">
    <location>
        <begin position="503"/>
        <end position="756"/>
    </location>
</feature>